<feature type="region of interest" description="Disordered" evidence="1">
    <location>
        <begin position="320"/>
        <end position="360"/>
    </location>
</feature>
<dbReference type="SUPFAM" id="SSF110849">
    <property type="entry name" value="ParB/Sulfiredoxin"/>
    <property type="match status" value="1"/>
</dbReference>
<reference evidence="3 4" key="1">
    <citation type="journal article" date="2011" name="J. Bacteriol.">
        <title>Genome sequence of the 1,4-dioxane-degrading Pseudonocardia dioxanivorans strain CB1190.</title>
        <authorList>
            <person name="Sales C.M."/>
            <person name="Mahendra S."/>
            <person name="Grostern A."/>
            <person name="Parales R.E."/>
            <person name="Goodwin L.A."/>
            <person name="Woyke T."/>
            <person name="Nolan M."/>
            <person name="Lapidus A."/>
            <person name="Chertkov O."/>
            <person name="Ovchinnikova G."/>
            <person name="Sczyrba A."/>
            <person name="Alvarez-Cohen L."/>
        </authorList>
    </citation>
    <scope>NUCLEOTIDE SEQUENCE [LARGE SCALE GENOMIC DNA]</scope>
    <source>
        <strain evidence="4">ATCC 55486 / DSM 44775 / JCM 13855 / CB1190</strain>
    </source>
</reference>
<dbReference type="Pfam" id="PF02195">
    <property type="entry name" value="ParB_N"/>
    <property type="match status" value="1"/>
</dbReference>
<geneLocation type="plasmid" evidence="3 4">
    <name>pPSED01</name>
</geneLocation>
<feature type="region of interest" description="Disordered" evidence="1">
    <location>
        <begin position="500"/>
        <end position="540"/>
    </location>
</feature>
<sequence>MTAEPTPTTETAVLDAAAFGRLALVDPNTLELEVNTRLDANLDPHFCASIRDRGVQEPITVRRRASDGTLVVRTGQRRTLAAVRVGLTQVPVIISPEPATEDGDALDTGSDDYRAGQAERIVDQLVENQHRRGITDAEEVAAHQQLLGLNFKPSEIAKVVRTKADRVRQTTQAAQSKRAVAIGSRYELDLVQMSVIAEFEDDDEAVKTLAAVAVREPDRFRHVAQRLRDARAEQQVHAAAAAELTEAGVSVIDRDDHRYADATELFRLRPSPEDPEETALEEETHRSCPGHAAAVTTVHHWREGPQARVRWLCLDPATHGHAPLRESMRPRTGAGGGAGESDEQREAREAREKEAQRAERQRVIANNKAWVSAETVRREWLAELLAKKAAPKGAAIYVAAELGQGAHALRKAMESGNTLACELLGLDAPDGGGYYSGRVNPLAEAARTTSTARAGMLSLAFVLAAYEASTHRGNWRNADPATQRYLTQLREWGYPLSEVEQLALNPDADHTTADPDDGGDTGDDPDHDGSGEAEPDDETD</sequence>
<dbReference type="HOGENOM" id="CLU_035220_0_0_11"/>
<evidence type="ECO:0000313" key="4">
    <source>
        <dbReference type="Proteomes" id="UP000007809"/>
    </source>
</evidence>
<dbReference type="InterPro" id="IPR036086">
    <property type="entry name" value="ParB/Sulfiredoxin_sf"/>
</dbReference>
<evidence type="ECO:0000256" key="1">
    <source>
        <dbReference type="SAM" id="MobiDB-lite"/>
    </source>
</evidence>
<dbReference type="AlphaFoldDB" id="F2L6K2"/>
<organism evidence="3 4">
    <name type="scientific">Pseudonocardia dioxanivorans (strain ATCC 55486 / DSM 44775 / JCM 13855 / CB1190)</name>
    <dbReference type="NCBI Taxonomy" id="675635"/>
    <lineage>
        <taxon>Bacteria</taxon>
        <taxon>Bacillati</taxon>
        <taxon>Actinomycetota</taxon>
        <taxon>Actinomycetes</taxon>
        <taxon>Pseudonocardiales</taxon>
        <taxon>Pseudonocardiaceae</taxon>
        <taxon>Pseudonocardia</taxon>
    </lineage>
</organism>
<evidence type="ECO:0000313" key="3">
    <source>
        <dbReference type="EMBL" id="AEA28896.1"/>
    </source>
</evidence>
<dbReference type="GO" id="GO:0005694">
    <property type="term" value="C:chromosome"/>
    <property type="evidence" value="ECO:0007669"/>
    <property type="project" value="TreeGrafter"/>
</dbReference>
<dbReference type="RefSeq" id="WP_013678788.1">
    <property type="nucleotide sequence ID" value="NC_015314.1"/>
</dbReference>
<feature type="compositionally biased region" description="Basic and acidic residues" evidence="1">
    <location>
        <begin position="342"/>
        <end position="360"/>
    </location>
</feature>
<protein>
    <submittedName>
        <fullName evidence="3">ParB domain protein nuclease</fullName>
    </submittedName>
</protein>
<dbReference type="GO" id="GO:0007059">
    <property type="term" value="P:chromosome segregation"/>
    <property type="evidence" value="ECO:0007669"/>
    <property type="project" value="TreeGrafter"/>
</dbReference>
<dbReference type="Gene3D" id="3.90.1530.10">
    <property type="entry name" value="Conserved hypothetical protein from pyrococcus furiosus pfu- 392566-001, ParB domain"/>
    <property type="match status" value="1"/>
</dbReference>
<dbReference type="Proteomes" id="UP000007809">
    <property type="component" value="Plasmid pPSED01"/>
</dbReference>
<feature type="compositionally biased region" description="Acidic residues" evidence="1">
    <location>
        <begin position="514"/>
        <end position="540"/>
    </location>
</feature>
<dbReference type="SMART" id="SM00470">
    <property type="entry name" value="ParB"/>
    <property type="match status" value="1"/>
</dbReference>
<gene>
    <name evidence="3" type="ordered locus">Psed_6825</name>
</gene>
<dbReference type="PANTHER" id="PTHR33375">
    <property type="entry name" value="CHROMOSOME-PARTITIONING PROTEIN PARB-RELATED"/>
    <property type="match status" value="1"/>
</dbReference>
<proteinExistence type="predicted"/>
<name>F2L6K2_PSEUX</name>
<dbReference type="InterPro" id="IPR050336">
    <property type="entry name" value="Chromosome_partition/occlusion"/>
</dbReference>
<keyword evidence="4" id="KW-1185">Reference proteome</keyword>
<feature type="domain" description="ParB-like N-terminal" evidence="2">
    <location>
        <begin position="23"/>
        <end position="108"/>
    </location>
</feature>
<dbReference type="PANTHER" id="PTHR33375:SF1">
    <property type="entry name" value="CHROMOSOME-PARTITIONING PROTEIN PARB-RELATED"/>
    <property type="match status" value="1"/>
</dbReference>
<accession>F2L6K2</accession>
<keyword evidence="3" id="KW-0614">Plasmid</keyword>
<dbReference type="eggNOG" id="COG1475">
    <property type="taxonomic scope" value="Bacteria"/>
</dbReference>
<dbReference type="InterPro" id="IPR003115">
    <property type="entry name" value="ParB_N"/>
</dbReference>
<evidence type="ECO:0000259" key="2">
    <source>
        <dbReference type="SMART" id="SM00470"/>
    </source>
</evidence>
<dbReference type="EMBL" id="CP002594">
    <property type="protein sequence ID" value="AEA28896.1"/>
    <property type="molecule type" value="Genomic_DNA"/>
</dbReference>
<dbReference type="OrthoDB" id="3846919at2"/>
<dbReference type="KEGG" id="pdx:Psed_6825"/>